<evidence type="ECO:0000313" key="2">
    <source>
        <dbReference type="Proteomes" id="UP000276133"/>
    </source>
</evidence>
<reference evidence="1 2" key="1">
    <citation type="journal article" date="2018" name="Sci. Rep.">
        <title>Genomic signatures of local adaptation to the degree of environmental predictability in rotifers.</title>
        <authorList>
            <person name="Franch-Gras L."/>
            <person name="Hahn C."/>
            <person name="Garcia-Roger E.M."/>
            <person name="Carmona M.J."/>
            <person name="Serra M."/>
            <person name="Gomez A."/>
        </authorList>
    </citation>
    <scope>NUCLEOTIDE SEQUENCE [LARGE SCALE GENOMIC DNA]</scope>
    <source>
        <strain evidence="1">HYR1</strain>
    </source>
</reference>
<accession>A0A3M7PDK0</accession>
<dbReference type="EMBL" id="REGN01011564">
    <property type="protein sequence ID" value="RMZ97186.1"/>
    <property type="molecule type" value="Genomic_DNA"/>
</dbReference>
<name>A0A3M7PDK0_BRAPC</name>
<evidence type="ECO:0000313" key="1">
    <source>
        <dbReference type="EMBL" id="RMZ97186.1"/>
    </source>
</evidence>
<gene>
    <name evidence="1" type="ORF">BpHYR1_034717</name>
</gene>
<proteinExistence type="predicted"/>
<sequence>MIDGLLNWFLKKFTADQLFVSSKSKPCAYFLDFLLKLDLGYTLNMSAKTILAYFSNEPLEKIIFLPKQLLNMLFQFNTIERVTIKYLFFKNYRNDRFDLDKI</sequence>
<protein>
    <submittedName>
        <fullName evidence="1">Uncharacterized protein</fullName>
    </submittedName>
</protein>
<comment type="caution">
    <text evidence="1">The sequence shown here is derived from an EMBL/GenBank/DDBJ whole genome shotgun (WGS) entry which is preliminary data.</text>
</comment>
<keyword evidence="2" id="KW-1185">Reference proteome</keyword>
<dbReference type="AlphaFoldDB" id="A0A3M7PDK0"/>
<organism evidence="1 2">
    <name type="scientific">Brachionus plicatilis</name>
    <name type="common">Marine rotifer</name>
    <name type="synonym">Brachionus muelleri</name>
    <dbReference type="NCBI Taxonomy" id="10195"/>
    <lineage>
        <taxon>Eukaryota</taxon>
        <taxon>Metazoa</taxon>
        <taxon>Spiralia</taxon>
        <taxon>Gnathifera</taxon>
        <taxon>Rotifera</taxon>
        <taxon>Eurotatoria</taxon>
        <taxon>Monogononta</taxon>
        <taxon>Pseudotrocha</taxon>
        <taxon>Ploima</taxon>
        <taxon>Brachionidae</taxon>
        <taxon>Brachionus</taxon>
    </lineage>
</organism>
<dbReference type="Proteomes" id="UP000276133">
    <property type="component" value="Unassembled WGS sequence"/>
</dbReference>